<dbReference type="EMBL" id="JADIMM010000017">
    <property type="protein sequence ID" value="MBO8456753.1"/>
    <property type="molecule type" value="Genomic_DNA"/>
</dbReference>
<name>A0A9D9N1I9_9SPIR</name>
<dbReference type="AlphaFoldDB" id="A0A9D9N1I9"/>
<accession>A0A9D9N1I9</accession>
<reference evidence="1" key="2">
    <citation type="journal article" date="2021" name="PeerJ">
        <title>Extensive microbial diversity within the chicken gut microbiome revealed by metagenomics and culture.</title>
        <authorList>
            <person name="Gilroy R."/>
            <person name="Ravi A."/>
            <person name="Getino M."/>
            <person name="Pursley I."/>
            <person name="Horton D.L."/>
            <person name="Alikhan N.F."/>
            <person name="Baker D."/>
            <person name="Gharbi K."/>
            <person name="Hall N."/>
            <person name="Watson M."/>
            <person name="Adriaenssens E.M."/>
            <person name="Foster-Nyarko E."/>
            <person name="Jarju S."/>
            <person name="Secka A."/>
            <person name="Antonio M."/>
            <person name="Oren A."/>
            <person name="Chaudhuri R.R."/>
            <person name="La Ragione R."/>
            <person name="Hildebrand F."/>
            <person name="Pallen M.J."/>
        </authorList>
    </citation>
    <scope>NUCLEOTIDE SEQUENCE</scope>
    <source>
        <strain evidence="1">10532</strain>
    </source>
</reference>
<sequence length="500" mass="57705">MKKVLLYCLVLVFFIESLFADSRFFTSPFVFGDNISGKIENRESLSPDEIIEAAMIFSGEAVSGEIMTGVLGKFGDLKETLSSQKYKKNDEAEKAERILLLMYDTLLKTYQEDKTTIGILFEKGEYNCVSSAVLFLALGKSQGLDVRGQKTTEHAFCKLYKNDDGKIDSYIVETTNPYGFNPGTQKKVEETGNYLKYIYVPKINYSGQREVNDLYLCSLIASNLCSLAMKRDDYERAIPLAYGLMLLRDYFEEEDIKEVESLFSGACNNYIFYLQSRNRYEESLDFINELNLRNEIPELDMLKKSLENALENYFYEKIRGKDFDGAGILLKIKNRFISDTLINKMEKEWWIYKIQEDMKPVTENNCPTDTLDERLSYLSELQDRLAAELPAKEINMKITEWKKYIWQKKIINSARNKDFSSALNMIEVACKDVGESSGLVELRGQILRNYEAEAHNKFAVFFNSKNYEDAEKAIQDGLLLYPESKILKKDLELIEKTTKK</sequence>
<dbReference type="Proteomes" id="UP000823638">
    <property type="component" value="Unassembled WGS sequence"/>
</dbReference>
<evidence type="ECO:0008006" key="3">
    <source>
        <dbReference type="Google" id="ProtNLM"/>
    </source>
</evidence>
<proteinExistence type="predicted"/>
<gene>
    <name evidence="1" type="ORF">IAA81_00805</name>
</gene>
<protein>
    <recommendedName>
        <fullName evidence="3">Protein SirB1 N-terminal domain-containing protein</fullName>
    </recommendedName>
</protein>
<evidence type="ECO:0000313" key="1">
    <source>
        <dbReference type="EMBL" id="MBO8456753.1"/>
    </source>
</evidence>
<organism evidence="1 2">
    <name type="scientific">Candidatus Gallitreponema excrementavium</name>
    <dbReference type="NCBI Taxonomy" id="2840840"/>
    <lineage>
        <taxon>Bacteria</taxon>
        <taxon>Pseudomonadati</taxon>
        <taxon>Spirochaetota</taxon>
        <taxon>Spirochaetia</taxon>
        <taxon>Spirochaetales</taxon>
        <taxon>Candidatus Gallitreponema</taxon>
    </lineage>
</organism>
<comment type="caution">
    <text evidence="1">The sequence shown here is derived from an EMBL/GenBank/DDBJ whole genome shotgun (WGS) entry which is preliminary data.</text>
</comment>
<reference evidence="1" key="1">
    <citation type="submission" date="2020-10" db="EMBL/GenBank/DDBJ databases">
        <authorList>
            <person name="Gilroy R."/>
        </authorList>
    </citation>
    <scope>NUCLEOTIDE SEQUENCE</scope>
    <source>
        <strain evidence="1">10532</strain>
    </source>
</reference>
<evidence type="ECO:0000313" key="2">
    <source>
        <dbReference type="Proteomes" id="UP000823638"/>
    </source>
</evidence>